<evidence type="ECO:0000313" key="1">
    <source>
        <dbReference type="EMBL" id="TWW07918.1"/>
    </source>
</evidence>
<protein>
    <submittedName>
        <fullName evidence="1">Uncharacterized protein</fullName>
    </submittedName>
</protein>
<accession>A0A5C6LZX1</accession>
<evidence type="ECO:0000313" key="2">
    <source>
        <dbReference type="Proteomes" id="UP000321083"/>
    </source>
</evidence>
<keyword evidence="2" id="KW-1185">Reference proteome</keyword>
<sequence length="42" mass="4762">MPLAMKLLLPDSLKSAEAKSVLKHEYKVGSQLEHPGFVRFHK</sequence>
<dbReference type="EMBL" id="SRHE01000944">
    <property type="protein sequence ID" value="TWW07918.1"/>
    <property type="molecule type" value="Genomic_DNA"/>
</dbReference>
<comment type="caution">
    <text evidence="1">The sequence shown here is derived from an EMBL/GenBank/DDBJ whole genome shotgun (WGS) entry which is preliminary data.</text>
</comment>
<proteinExistence type="predicted"/>
<name>A0A5C6LZX1_9PLAN</name>
<feature type="non-terminal residue" evidence="1">
    <location>
        <position position="42"/>
    </location>
</feature>
<reference evidence="1 2" key="1">
    <citation type="submission" date="2019-08" db="EMBL/GenBank/DDBJ databases">
        <title>100 year-old enigma solved: identification of Planctomyces bekefii, the type genus and species of the phylum Planctomycetes.</title>
        <authorList>
            <person name="Svetlana D.N."/>
            <person name="Overmann J."/>
        </authorList>
    </citation>
    <scope>NUCLEOTIDE SEQUENCE [LARGE SCALE GENOMIC DNA]</scope>
    <source>
        <strain evidence="1">Phe10_nw2017</strain>
    </source>
</reference>
<organism evidence="1 2">
    <name type="scientific">Planctomyces bekefii</name>
    <dbReference type="NCBI Taxonomy" id="1653850"/>
    <lineage>
        <taxon>Bacteria</taxon>
        <taxon>Pseudomonadati</taxon>
        <taxon>Planctomycetota</taxon>
        <taxon>Planctomycetia</taxon>
        <taxon>Planctomycetales</taxon>
        <taxon>Planctomycetaceae</taxon>
        <taxon>Planctomyces</taxon>
    </lineage>
</organism>
<reference evidence="1 2" key="2">
    <citation type="submission" date="2019-08" db="EMBL/GenBank/DDBJ databases">
        <authorList>
            <person name="Henke P."/>
        </authorList>
    </citation>
    <scope>NUCLEOTIDE SEQUENCE [LARGE SCALE GENOMIC DNA]</scope>
    <source>
        <strain evidence="1">Phe10_nw2017</strain>
    </source>
</reference>
<dbReference type="Proteomes" id="UP000321083">
    <property type="component" value="Unassembled WGS sequence"/>
</dbReference>
<gene>
    <name evidence="1" type="ORF">E3A20_29550</name>
</gene>
<dbReference type="AlphaFoldDB" id="A0A5C6LZX1"/>